<name>A0ABY5W9V2_9ACTN</name>
<protein>
    <submittedName>
        <fullName evidence="2">PRC-barrel domain-containing protein</fullName>
    </submittedName>
</protein>
<dbReference type="Proteomes" id="UP001059617">
    <property type="component" value="Chromosome"/>
</dbReference>
<reference evidence="2" key="1">
    <citation type="submission" date="2021-04" db="EMBL/GenBank/DDBJ databases">
        <authorList>
            <person name="Hartkoorn R.C."/>
            <person name="Beaudoing E."/>
            <person name="Hot D."/>
        </authorList>
    </citation>
    <scope>NUCLEOTIDE SEQUENCE</scope>
    <source>
        <strain evidence="2">NRRL B-16292</strain>
    </source>
</reference>
<proteinExistence type="predicted"/>
<feature type="domain" description="PRC-barrel" evidence="1">
    <location>
        <begin position="10"/>
        <end position="49"/>
    </location>
</feature>
<dbReference type="InterPro" id="IPR027275">
    <property type="entry name" value="PRC-brl_dom"/>
</dbReference>
<reference evidence="2" key="2">
    <citation type="submission" date="2022-09" db="EMBL/GenBank/DDBJ databases">
        <title>Biosynthetic gene clusters of Dactylosporangioum fulvum.</title>
        <authorList>
            <person name="Caradec T."/>
        </authorList>
    </citation>
    <scope>NUCLEOTIDE SEQUENCE</scope>
    <source>
        <strain evidence="2">NRRL B-16292</strain>
    </source>
</reference>
<dbReference type="Pfam" id="PF05239">
    <property type="entry name" value="PRC"/>
    <property type="match status" value="1"/>
</dbReference>
<keyword evidence="3" id="KW-1185">Reference proteome</keyword>
<evidence type="ECO:0000313" key="3">
    <source>
        <dbReference type="Proteomes" id="UP001059617"/>
    </source>
</evidence>
<sequence>MDKLGTPVAYLALPVGVPVYDRDGTRIGTVEHVLADEGSDIFHGLVVRVVDAPDRSMFAARDQIGDLFEHGVTLTVTEAGLHDPGEDRVAAAATDGSVGEQAKEGLRRAWEWLQRPG</sequence>
<dbReference type="RefSeq" id="WP_259865482.1">
    <property type="nucleotide sequence ID" value="NZ_BAAAST010000156.1"/>
</dbReference>
<dbReference type="InterPro" id="IPR011033">
    <property type="entry name" value="PRC_barrel-like_sf"/>
</dbReference>
<accession>A0ABY5W9V2</accession>
<organism evidence="2 3">
    <name type="scientific">Dactylosporangium fulvum</name>
    <dbReference type="NCBI Taxonomy" id="53359"/>
    <lineage>
        <taxon>Bacteria</taxon>
        <taxon>Bacillati</taxon>
        <taxon>Actinomycetota</taxon>
        <taxon>Actinomycetes</taxon>
        <taxon>Micromonosporales</taxon>
        <taxon>Micromonosporaceae</taxon>
        <taxon>Dactylosporangium</taxon>
    </lineage>
</organism>
<evidence type="ECO:0000259" key="1">
    <source>
        <dbReference type="Pfam" id="PF05239"/>
    </source>
</evidence>
<dbReference type="SUPFAM" id="SSF50346">
    <property type="entry name" value="PRC-barrel domain"/>
    <property type="match status" value="1"/>
</dbReference>
<evidence type="ECO:0000313" key="2">
    <source>
        <dbReference type="EMBL" id="UWP86337.1"/>
    </source>
</evidence>
<gene>
    <name evidence="2" type="ORF">Dfulv_19695</name>
</gene>
<dbReference type="EMBL" id="CP073720">
    <property type="protein sequence ID" value="UWP86337.1"/>
    <property type="molecule type" value="Genomic_DNA"/>
</dbReference>